<comment type="function">
    <text evidence="1">Involved in the assembly process of the P-ring formation. It may associate with FlgF on the rod constituting a structure essential for the P-ring assembly or may act as a modulator protein for the P-ring assembly.</text>
</comment>
<dbReference type="PANTHER" id="PTHR36307:SF1">
    <property type="entry name" value="FLAGELLA BASAL BODY P-RING FORMATION PROTEIN FLGA"/>
    <property type="match status" value="1"/>
</dbReference>
<gene>
    <name evidence="4" type="ORF">EV690_2285</name>
</gene>
<dbReference type="PANTHER" id="PTHR36307">
    <property type="entry name" value="FLAGELLA BASAL BODY P-RING FORMATION PROTEIN FLGA"/>
    <property type="match status" value="1"/>
</dbReference>
<keyword evidence="5" id="KW-1185">Reference proteome</keyword>
<organism evidence="4 5">
    <name type="scientific">Celerinatantimonas diazotrophica</name>
    <dbReference type="NCBI Taxonomy" id="412034"/>
    <lineage>
        <taxon>Bacteria</taxon>
        <taxon>Pseudomonadati</taxon>
        <taxon>Pseudomonadota</taxon>
        <taxon>Gammaproteobacteria</taxon>
        <taxon>Celerinatantimonadaceae</taxon>
        <taxon>Celerinatantimonas</taxon>
    </lineage>
</organism>
<evidence type="ECO:0000313" key="5">
    <source>
        <dbReference type="Proteomes" id="UP000295565"/>
    </source>
</evidence>
<keyword evidence="1" id="KW-1005">Bacterial flagellum biogenesis</keyword>
<comment type="subcellular location">
    <subcellularLocation>
        <location evidence="1">Periplasm</location>
    </subcellularLocation>
</comment>
<dbReference type="GO" id="GO:0042597">
    <property type="term" value="C:periplasmic space"/>
    <property type="evidence" value="ECO:0007669"/>
    <property type="project" value="UniProtKB-SubCell"/>
</dbReference>
<comment type="similarity">
    <text evidence="1">Belongs to the FlgA family.</text>
</comment>
<keyword evidence="4" id="KW-0969">Cilium</keyword>
<sequence length="226" mass="25242">MIKQILCSIALLFISYNTSATPDIASKLQAQAVAYVKNKVVIKADQRVKVEAANIDPRTNFKSCKNFHYFLTDPQISKHNTVRVTCDEDHNFRLYIPVKVTTLIPIVTMKTTADAGDTIEQSDLKISYLSQNRIFGTHYSHINELLGAKLKRRVNRNQPLTRYDICIVCRGDSVKIVAQGRGLYISTSGTALADGLVGDTIRVRNNQSQRTINAIINSVGKVTVRM</sequence>
<dbReference type="InterPro" id="IPR039246">
    <property type="entry name" value="Flagellar_FlgA"/>
</dbReference>
<keyword evidence="1" id="KW-0574">Periplasm</keyword>
<dbReference type="Pfam" id="PF13144">
    <property type="entry name" value="ChapFlgA"/>
    <property type="match status" value="1"/>
</dbReference>
<dbReference type="InterPro" id="IPR041231">
    <property type="entry name" value="FlgA_N"/>
</dbReference>
<evidence type="ECO:0000259" key="3">
    <source>
        <dbReference type="Pfam" id="PF17656"/>
    </source>
</evidence>
<keyword evidence="4" id="KW-0966">Cell projection</keyword>
<feature type="domain" description="Flagella basal body P-ring formation protein FlgA SAF" evidence="2">
    <location>
        <begin position="105"/>
        <end position="224"/>
    </location>
</feature>
<keyword evidence="4" id="KW-0282">Flagellum</keyword>
<protein>
    <recommendedName>
        <fullName evidence="1">Flagella basal body P-ring formation protein FlgA</fullName>
    </recommendedName>
</protein>
<comment type="caution">
    <text evidence="4">The sequence shown here is derived from an EMBL/GenBank/DDBJ whole genome shotgun (WGS) entry which is preliminary data.</text>
</comment>
<feature type="signal peptide" evidence="1">
    <location>
        <begin position="1"/>
        <end position="20"/>
    </location>
</feature>
<dbReference type="AlphaFoldDB" id="A0A4R1JMC2"/>
<dbReference type="EMBL" id="SMGD01000013">
    <property type="protein sequence ID" value="TCK52177.1"/>
    <property type="molecule type" value="Genomic_DNA"/>
</dbReference>
<dbReference type="GO" id="GO:0044780">
    <property type="term" value="P:bacterial-type flagellum assembly"/>
    <property type="evidence" value="ECO:0007669"/>
    <property type="project" value="InterPro"/>
</dbReference>
<dbReference type="OrthoDB" id="5729023at2"/>
<dbReference type="CDD" id="cd11614">
    <property type="entry name" value="SAF_CpaB_FlgA_like"/>
    <property type="match status" value="1"/>
</dbReference>
<dbReference type="Pfam" id="PF17656">
    <property type="entry name" value="ChapFlgA_N"/>
    <property type="match status" value="1"/>
</dbReference>
<dbReference type="Proteomes" id="UP000295565">
    <property type="component" value="Unassembled WGS sequence"/>
</dbReference>
<keyword evidence="1" id="KW-0732">Signal</keyword>
<dbReference type="RefSeq" id="WP_131913073.1">
    <property type="nucleotide sequence ID" value="NZ_OU594967.1"/>
</dbReference>
<feature type="domain" description="FlgA N-terminal" evidence="3">
    <location>
        <begin position="28"/>
        <end position="101"/>
    </location>
</feature>
<accession>A0A4R1JMC2</accession>
<proteinExistence type="inferred from homology"/>
<dbReference type="Gene3D" id="2.30.30.760">
    <property type="match status" value="1"/>
</dbReference>
<evidence type="ECO:0000256" key="1">
    <source>
        <dbReference type="RuleBase" id="RU362063"/>
    </source>
</evidence>
<name>A0A4R1JMC2_9GAMM</name>
<feature type="chain" id="PRO_5021036507" description="Flagella basal body P-ring formation protein FlgA" evidence="1">
    <location>
        <begin position="21"/>
        <end position="226"/>
    </location>
</feature>
<evidence type="ECO:0000259" key="2">
    <source>
        <dbReference type="Pfam" id="PF13144"/>
    </source>
</evidence>
<reference evidence="4 5" key="1">
    <citation type="submission" date="2019-03" db="EMBL/GenBank/DDBJ databases">
        <title>Genomic Encyclopedia of Type Strains, Phase IV (KMG-IV): sequencing the most valuable type-strain genomes for metagenomic binning, comparative biology and taxonomic classification.</title>
        <authorList>
            <person name="Goeker M."/>
        </authorList>
    </citation>
    <scope>NUCLEOTIDE SEQUENCE [LARGE SCALE GENOMIC DNA]</scope>
    <source>
        <strain evidence="4 5">DSM 18577</strain>
    </source>
</reference>
<dbReference type="InterPro" id="IPR017585">
    <property type="entry name" value="SAF_FlgA"/>
</dbReference>
<evidence type="ECO:0000313" key="4">
    <source>
        <dbReference type="EMBL" id="TCK52177.1"/>
    </source>
</evidence>
<dbReference type="NCBIfam" id="TIGR03170">
    <property type="entry name" value="flgA_cterm"/>
    <property type="match status" value="1"/>
</dbReference>